<keyword evidence="1" id="KW-0472">Membrane</keyword>
<organism evidence="2">
    <name type="scientific">Indivirus ILV1</name>
    <dbReference type="NCBI Taxonomy" id="1977633"/>
    <lineage>
        <taxon>Viruses</taxon>
        <taxon>Varidnaviria</taxon>
        <taxon>Bamfordvirae</taxon>
        <taxon>Nucleocytoviricota</taxon>
        <taxon>Megaviricetes</taxon>
        <taxon>Imitervirales</taxon>
        <taxon>Mimiviridae</taxon>
        <taxon>Klosneuvirinae</taxon>
        <taxon>Indivirus</taxon>
    </lineage>
</organism>
<dbReference type="EMBL" id="KY684085">
    <property type="protein sequence ID" value="ARF09610.1"/>
    <property type="molecule type" value="Genomic_DNA"/>
</dbReference>
<keyword evidence="1" id="KW-0812">Transmembrane</keyword>
<proteinExistence type="predicted"/>
<feature type="transmembrane region" description="Helical" evidence="1">
    <location>
        <begin position="126"/>
        <end position="146"/>
    </location>
</feature>
<keyword evidence="1" id="KW-1133">Transmembrane helix</keyword>
<gene>
    <name evidence="2" type="ORF">Indivirus_1_233</name>
</gene>
<evidence type="ECO:0000256" key="1">
    <source>
        <dbReference type="SAM" id="Phobius"/>
    </source>
</evidence>
<reference evidence="2" key="1">
    <citation type="journal article" date="2017" name="Science">
        <title>Giant viruses with an expanded complement of translation system components.</title>
        <authorList>
            <person name="Schulz F."/>
            <person name="Yutin N."/>
            <person name="Ivanova N.N."/>
            <person name="Ortega D.R."/>
            <person name="Lee T.K."/>
            <person name="Vierheilig J."/>
            <person name="Daims H."/>
            <person name="Horn M."/>
            <person name="Wagner M."/>
            <person name="Jensen G.J."/>
            <person name="Kyrpides N.C."/>
            <person name="Koonin E.V."/>
            <person name="Woyke T."/>
        </authorList>
    </citation>
    <scope>NUCLEOTIDE SEQUENCE</scope>
    <source>
        <strain evidence="2">ILV1</strain>
    </source>
</reference>
<accession>A0A1V0SD07</accession>
<sequence length="151" mass="17141">MSDHDKLASLEEAISYPPYKEIEGLTTITVNTFNYDSIKEKLHGQGMETIEGEKLVLIDEMIKLLDSNKIKYSVNNHNYIVFYWRGLPILVIKTEGNNKQTMMYIAVKTFKDESTKKAMTKLGSKIAFGTLGVIAASGLLFVYSYLNPFRD</sequence>
<protein>
    <submittedName>
        <fullName evidence="2">Uncharacterized protein</fullName>
    </submittedName>
</protein>
<evidence type="ECO:0000313" key="2">
    <source>
        <dbReference type="EMBL" id="ARF09610.1"/>
    </source>
</evidence>
<name>A0A1V0SD07_9VIRU</name>